<evidence type="ECO:0000259" key="12">
    <source>
        <dbReference type="PROSITE" id="PS50893"/>
    </source>
</evidence>
<evidence type="ECO:0000313" key="14">
    <source>
        <dbReference type="Proteomes" id="UP000186914"/>
    </source>
</evidence>
<evidence type="ECO:0000256" key="11">
    <source>
        <dbReference type="SAM" id="MobiDB-lite"/>
    </source>
</evidence>
<dbReference type="InterPro" id="IPR003593">
    <property type="entry name" value="AAA+_ATPase"/>
</dbReference>
<evidence type="ECO:0000256" key="10">
    <source>
        <dbReference type="ARBA" id="ARBA00077139"/>
    </source>
</evidence>
<organism evidence="13 14">
    <name type="scientific">Haladaptatus litoreus</name>
    <dbReference type="NCBI Taxonomy" id="553468"/>
    <lineage>
        <taxon>Archaea</taxon>
        <taxon>Methanobacteriati</taxon>
        <taxon>Methanobacteriota</taxon>
        <taxon>Stenosarchaea group</taxon>
        <taxon>Halobacteria</taxon>
        <taxon>Halobacteriales</taxon>
        <taxon>Haladaptataceae</taxon>
        <taxon>Haladaptatus</taxon>
    </lineage>
</organism>
<evidence type="ECO:0000256" key="2">
    <source>
        <dbReference type="ARBA" id="ARBA00022741"/>
    </source>
</evidence>
<name>A0A1N6X404_9EURY</name>
<dbReference type="PANTHER" id="PTHR42794">
    <property type="entry name" value="HEMIN IMPORT ATP-BINDING PROTEIN HMUV"/>
    <property type="match status" value="1"/>
</dbReference>
<dbReference type="RefSeq" id="WP_076428451.1">
    <property type="nucleotide sequence ID" value="NZ_FTNO01000001.1"/>
</dbReference>
<evidence type="ECO:0000256" key="3">
    <source>
        <dbReference type="ARBA" id="ARBA00022840"/>
    </source>
</evidence>
<keyword evidence="2" id="KW-0547">Nucleotide-binding</keyword>
<evidence type="ECO:0000256" key="6">
    <source>
        <dbReference type="ARBA" id="ARBA00058960"/>
    </source>
</evidence>
<proteinExistence type="predicted"/>
<comment type="subunit">
    <text evidence="7">The complex is composed of two ATP-binding proteins (BtuD), two transmembrane proteins (BtuC) and a solute-binding protein (BtuF).</text>
</comment>
<keyword evidence="1" id="KW-0813">Transport</keyword>
<dbReference type="OrthoDB" id="24644at2157"/>
<reference evidence="14" key="1">
    <citation type="submission" date="2017-01" db="EMBL/GenBank/DDBJ databases">
        <authorList>
            <person name="Varghese N."/>
            <person name="Submissions S."/>
        </authorList>
    </citation>
    <scope>NUCLEOTIDE SEQUENCE [LARGE SCALE GENOMIC DNA]</scope>
    <source>
        <strain evidence="14">CGMCC 1.7737</strain>
    </source>
</reference>
<dbReference type="AlphaFoldDB" id="A0A1N6X404"/>
<evidence type="ECO:0000256" key="8">
    <source>
        <dbReference type="ARBA" id="ARBA00066387"/>
    </source>
</evidence>
<dbReference type="FunFam" id="3.40.50.300:FF:000134">
    <property type="entry name" value="Iron-enterobactin ABC transporter ATP-binding protein"/>
    <property type="match status" value="1"/>
</dbReference>
<dbReference type="InterPro" id="IPR027417">
    <property type="entry name" value="P-loop_NTPase"/>
</dbReference>
<dbReference type="GO" id="GO:0015420">
    <property type="term" value="F:ABC-type vitamin B12 transporter activity"/>
    <property type="evidence" value="ECO:0007669"/>
    <property type="project" value="UniProtKB-EC"/>
</dbReference>
<accession>A0A1N6X404</accession>
<evidence type="ECO:0000256" key="5">
    <source>
        <dbReference type="ARBA" id="ARBA00050590"/>
    </source>
</evidence>
<evidence type="ECO:0000256" key="4">
    <source>
        <dbReference type="ARBA" id="ARBA00022967"/>
    </source>
</evidence>
<evidence type="ECO:0000256" key="7">
    <source>
        <dbReference type="ARBA" id="ARBA00064420"/>
    </source>
</evidence>
<dbReference type="GO" id="GO:0016887">
    <property type="term" value="F:ATP hydrolysis activity"/>
    <property type="evidence" value="ECO:0007669"/>
    <property type="project" value="InterPro"/>
</dbReference>
<evidence type="ECO:0000256" key="9">
    <source>
        <dbReference type="ARBA" id="ARBA00073649"/>
    </source>
</evidence>
<evidence type="ECO:0000256" key="1">
    <source>
        <dbReference type="ARBA" id="ARBA00022448"/>
    </source>
</evidence>
<keyword evidence="14" id="KW-1185">Reference proteome</keyword>
<dbReference type="Gene3D" id="3.40.50.300">
    <property type="entry name" value="P-loop containing nucleotide triphosphate hydrolases"/>
    <property type="match status" value="1"/>
</dbReference>
<dbReference type="GO" id="GO:0005524">
    <property type="term" value="F:ATP binding"/>
    <property type="evidence" value="ECO:0007669"/>
    <property type="project" value="UniProtKB-KW"/>
</dbReference>
<dbReference type="EMBL" id="FTNO01000001">
    <property type="protein sequence ID" value="SIQ96999.1"/>
    <property type="molecule type" value="Genomic_DNA"/>
</dbReference>
<comment type="function">
    <text evidence="6">Required for corrinoid utilization. Probably part of the ABC transporter complex BtuCDF involved in cobalamin (vitamin B12) import. Probably responsible for energy coupling to the transport system.</text>
</comment>
<dbReference type="SMART" id="SM00382">
    <property type="entry name" value="AAA"/>
    <property type="match status" value="1"/>
</dbReference>
<comment type="catalytic activity">
    <reaction evidence="5">
        <text>an R-cob(III)alamin(out) + ATP + H2O = an R-cob(III)alamin(in) + ADP + phosphate + H(+)</text>
        <dbReference type="Rhea" id="RHEA:17873"/>
        <dbReference type="ChEBI" id="CHEBI:15377"/>
        <dbReference type="ChEBI" id="CHEBI:15378"/>
        <dbReference type="ChEBI" id="CHEBI:30616"/>
        <dbReference type="ChEBI" id="CHEBI:43474"/>
        <dbReference type="ChEBI" id="CHEBI:140785"/>
        <dbReference type="ChEBI" id="CHEBI:456216"/>
        <dbReference type="EC" id="7.6.2.8"/>
    </reaction>
</comment>
<keyword evidence="4" id="KW-1278">Translocase</keyword>
<dbReference type="PROSITE" id="PS50893">
    <property type="entry name" value="ABC_TRANSPORTER_2"/>
    <property type="match status" value="1"/>
</dbReference>
<dbReference type="Proteomes" id="UP000186914">
    <property type="component" value="Unassembled WGS sequence"/>
</dbReference>
<dbReference type="InterPro" id="IPR003439">
    <property type="entry name" value="ABC_transporter-like_ATP-bd"/>
</dbReference>
<dbReference type="SUPFAM" id="SSF52540">
    <property type="entry name" value="P-loop containing nucleoside triphosphate hydrolases"/>
    <property type="match status" value="1"/>
</dbReference>
<protein>
    <recommendedName>
        <fullName evidence="9">Cobalamin import ATP-binding protein BtuD</fullName>
        <ecNumber evidence="8">7.6.2.8</ecNumber>
    </recommendedName>
    <alternativeName>
        <fullName evidence="10">Vitamin B12-transporting ATPase</fullName>
    </alternativeName>
</protein>
<evidence type="ECO:0000313" key="13">
    <source>
        <dbReference type="EMBL" id="SIQ96999.1"/>
    </source>
</evidence>
<keyword evidence="3 13" id="KW-0067">ATP-binding</keyword>
<dbReference type="CDD" id="cd03214">
    <property type="entry name" value="ABC_Iron-Siderophores_B12_Hemin"/>
    <property type="match status" value="1"/>
</dbReference>
<feature type="region of interest" description="Disordered" evidence="11">
    <location>
        <begin position="107"/>
        <end position="126"/>
    </location>
</feature>
<feature type="domain" description="ABC transporter" evidence="12">
    <location>
        <begin position="2"/>
        <end position="249"/>
    </location>
</feature>
<dbReference type="PROSITE" id="PS00211">
    <property type="entry name" value="ABC_TRANSPORTER_1"/>
    <property type="match status" value="1"/>
</dbReference>
<dbReference type="InterPro" id="IPR017871">
    <property type="entry name" value="ABC_transporter-like_CS"/>
</dbReference>
<dbReference type="EC" id="7.6.2.8" evidence="8"/>
<gene>
    <name evidence="13" type="ORF">SAMN05421858_0974</name>
</gene>
<sequence length="424" mass="44704">MIRIEDVSVTLGDSRVLDGVSARVPDGKFVGLVGPNGAGKTTLLRAMNGVLSPDSGRVLVDGDAIADLSSKAASRRVATVPQDTTLSFDFDVRDVVAMGRNPYRSRFGSGIDSSDRSADDGENSTSAAVVERAMERTDVMQFADRSITAVSGGERQRILLARALAQDTPVLLLDEPTASLDINHQVRTFELVRELVREGKTVVAAIHDLNLAAHYCDELLLLDSGSVLSSGPPTDVLVEDTLREAFDARAVVSSHPVTGSTYVTALPERATGRERDGKIHVVGGGGTVSRLLYVLSAAGYDVSVGVLNEGDSDLETARLLGLETVVEEPFAPIGSEAQAALEGKIRDADVTILSDVEIGSGNLANLEAVSAADSVVVVEERQFEARNYAGSAAVASYRELCERGHVVPPDDVLSAVEDAFAGES</sequence>
<dbReference type="PANTHER" id="PTHR42794:SF1">
    <property type="entry name" value="HEMIN IMPORT ATP-BINDING PROTEIN HMUV"/>
    <property type="match status" value="1"/>
</dbReference>
<dbReference type="Pfam" id="PF00005">
    <property type="entry name" value="ABC_tran"/>
    <property type="match status" value="1"/>
</dbReference>